<organism evidence="1 2">
    <name type="scientific">Choanephora cucurbitarum</name>
    <dbReference type="NCBI Taxonomy" id="101091"/>
    <lineage>
        <taxon>Eukaryota</taxon>
        <taxon>Fungi</taxon>
        <taxon>Fungi incertae sedis</taxon>
        <taxon>Mucoromycota</taxon>
        <taxon>Mucoromycotina</taxon>
        <taxon>Mucoromycetes</taxon>
        <taxon>Mucorales</taxon>
        <taxon>Mucorineae</taxon>
        <taxon>Choanephoraceae</taxon>
        <taxon>Choanephoroideae</taxon>
        <taxon>Choanephora</taxon>
    </lineage>
</organism>
<protein>
    <submittedName>
        <fullName evidence="1">Uncharacterized protein</fullName>
    </submittedName>
</protein>
<proteinExistence type="predicted"/>
<dbReference type="EMBL" id="LUGH01000899">
    <property type="protein sequence ID" value="OBZ82305.1"/>
    <property type="molecule type" value="Genomic_DNA"/>
</dbReference>
<gene>
    <name evidence="1" type="ORF">A0J61_09646</name>
</gene>
<dbReference type="AlphaFoldDB" id="A0A1C7MZI5"/>
<keyword evidence="2" id="KW-1185">Reference proteome</keyword>
<name>A0A1C7MZI5_9FUNG</name>
<reference evidence="1 2" key="1">
    <citation type="submission" date="2016-03" db="EMBL/GenBank/DDBJ databases">
        <title>Choanephora cucurbitarum.</title>
        <authorList>
            <person name="Min B."/>
            <person name="Park H."/>
            <person name="Park J.-H."/>
            <person name="Shin H.-D."/>
            <person name="Choi I.-G."/>
        </authorList>
    </citation>
    <scope>NUCLEOTIDE SEQUENCE [LARGE SCALE GENOMIC DNA]</scope>
    <source>
        <strain evidence="1 2">KUS-F28377</strain>
    </source>
</reference>
<comment type="caution">
    <text evidence="1">The sequence shown here is derived from an EMBL/GenBank/DDBJ whole genome shotgun (WGS) entry which is preliminary data.</text>
</comment>
<evidence type="ECO:0000313" key="2">
    <source>
        <dbReference type="Proteomes" id="UP000093000"/>
    </source>
</evidence>
<evidence type="ECO:0000313" key="1">
    <source>
        <dbReference type="EMBL" id="OBZ82305.1"/>
    </source>
</evidence>
<accession>A0A1C7MZI5</accession>
<sequence length="55" mass="6232">MNLKSSMAKTNPEFEVESAYEAHLSECAKEAQRSKAHLEWFVVYAQKPLSATSQE</sequence>
<dbReference type="Proteomes" id="UP000093000">
    <property type="component" value="Unassembled WGS sequence"/>
</dbReference>
<dbReference type="InParanoid" id="A0A1C7MZI5"/>